<dbReference type="AlphaFoldDB" id="A0AAV9F2H5"/>
<keyword evidence="3" id="KW-1185">Reference proteome</keyword>
<reference evidence="2" key="1">
    <citation type="journal article" date="2023" name="Nat. Commun.">
        <title>Diploid and tetraploid genomes of Acorus and the evolution of monocots.</title>
        <authorList>
            <person name="Ma L."/>
            <person name="Liu K.W."/>
            <person name="Li Z."/>
            <person name="Hsiao Y.Y."/>
            <person name="Qi Y."/>
            <person name="Fu T."/>
            <person name="Tang G.D."/>
            <person name="Zhang D."/>
            <person name="Sun W.H."/>
            <person name="Liu D.K."/>
            <person name="Li Y."/>
            <person name="Chen G.Z."/>
            <person name="Liu X.D."/>
            <person name="Liao X.Y."/>
            <person name="Jiang Y.T."/>
            <person name="Yu X."/>
            <person name="Hao Y."/>
            <person name="Huang J."/>
            <person name="Zhao X.W."/>
            <person name="Ke S."/>
            <person name="Chen Y.Y."/>
            <person name="Wu W.L."/>
            <person name="Hsu J.L."/>
            <person name="Lin Y.F."/>
            <person name="Huang M.D."/>
            <person name="Li C.Y."/>
            <person name="Huang L."/>
            <person name="Wang Z.W."/>
            <person name="Zhao X."/>
            <person name="Zhong W.Y."/>
            <person name="Peng D.H."/>
            <person name="Ahmad S."/>
            <person name="Lan S."/>
            <person name="Zhang J.S."/>
            <person name="Tsai W.C."/>
            <person name="Van de Peer Y."/>
            <person name="Liu Z.J."/>
        </authorList>
    </citation>
    <scope>NUCLEOTIDE SEQUENCE</scope>
    <source>
        <strain evidence="2">CP</strain>
    </source>
</reference>
<evidence type="ECO:0000313" key="3">
    <source>
        <dbReference type="Proteomes" id="UP001180020"/>
    </source>
</evidence>
<feature type="region of interest" description="Disordered" evidence="1">
    <location>
        <begin position="1"/>
        <end position="33"/>
    </location>
</feature>
<dbReference type="EMBL" id="JAUJYO010000003">
    <property type="protein sequence ID" value="KAK1320105.1"/>
    <property type="molecule type" value="Genomic_DNA"/>
</dbReference>
<reference evidence="2" key="2">
    <citation type="submission" date="2023-06" db="EMBL/GenBank/DDBJ databases">
        <authorList>
            <person name="Ma L."/>
            <person name="Liu K.-W."/>
            <person name="Li Z."/>
            <person name="Hsiao Y.-Y."/>
            <person name="Qi Y."/>
            <person name="Fu T."/>
            <person name="Tang G."/>
            <person name="Zhang D."/>
            <person name="Sun W.-H."/>
            <person name="Liu D.-K."/>
            <person name="Li Y."/>
            <person name="Chen G.-Z."/>
            <person name="Liu X.-D."/>
            <person name="Liao X.-Y."/>
            <person name="Jiang Y.-T."/>
            <person name="Yu X."/>
            <person name="Hao Y."/>
            <person name="Huang J."/>
            <person name="Zhao X.-W."/>
            <person name="Ke S."/>
            <person name="Chen Y.-Y."/>
            <person name="Wu W.-L."/>
            <person name="Hsu J.-L."/>
            <person name="Lin Y.-F."/>
            <person name="Huang M.-D."/>
            <person name="Li C.-Y."/>
            <person name="Huang L."/>
            <person name="Wang Z.-W."/>
            <person name="Zhao X."/>
            <person name="Zhong W.-Y."/>
            <person name="Peng D.-H."/>
            <person name="Ahmad S."/>
            <person name="Lan S."/>
            <person name="Zhang J.-S."/>
            <person name="Tsai W.-C."/>
            <person name="Van De Peer Y."/>
            <person name="Liu Z.-J."/>
        </authorList>
    </citation>
    <scope>NUCLEOTIDE SEQUENCE</scope>
    <source>
        <strain evidence="2">CP</strain>
        <tissue evidence="2">Leaves</tissue>
    </source>
</reference>
<accession>A0AAV9F2H5</accession>
<protein>
    <submittedName>
        <fullName evidence="2">Uncharacterized protein</fullName>
    </submittedName>
</protein>
<sequence length="57" mass="6554">MLGAMLDDNWFPDGERTTSSTRTQTTFSSSSTFTPERLLYKEATFYNLLDHVRAAKF</sequence>
<evidence type="ECO:0000256" key="1">
    <source>
        <dbReference type="SAM" id="MobiDB-lite"/>
    </source>
</evidence>
<organism evidence="2 3">
    <name type="scientific">Acorus calamus</name>
    <name type="common">Sweet flag</name>
    <dbReference type="NCBI Taxonomy" id="4465"/>
    <lineage>
        <taxon>Eukaryota</taxon>
        <taxon>Viridiplantae</taxon>
        <taxon>Streptophyta</taxon>
        <taxon>Embryophyta</taxon>
        <taxon>Tracheophyta</taxon>
        <taxon>Spermatophyta</taxon>
        <taxon>Magnoliopsida</taxon>
        <taxon>Liliopsida</taxon>
        <taxon>Acoraceae</taxon>
        <taxon>Acorus</taxon>
    </lineage>
</organism>
<dbReference type="Proteomes" id="UP001180020">
    <property type="component" value="Unassembled WGS sequence"/>
</dbReference>
<gene>
    <name evidence="2" type="ORF">QJS10_CPA03g00623</name>
</gene>
<name>A0AAV9F2H5_ACOCL</name>
<feature type="compositionally biased region" description="Low complexity" evidence="1">
    <location>
        <begin position="17"/>
        <end position="33"/>
    </location>
</feature>
<comment type="caution">
    <text evidence="2">The sequence shown here is derived from an EMBL/GenBank/DDBJ whole genome shotgun (WGS) entry which is preliminary data.</text>
</comment>
<proteinExistence type="predicted"/>
<evidence type="ECO:0000313" key="2">
    <source>
        <dbReference type="EMBL" id="KAK1320105.1"/>
    </source>
</evidence>